<evidence type="ECO:0008006" key="3">
    <source>
        <dbReference type="Google" id="ProtNLM"/>
    </source>
</evidence>
<keyword evidence="2" id="KW-1185">Reference proteome</keyword>
<evidence type="ECO:0000313" key="1">
    <source>
        <dbReference type="EMBL" id="SHE64668.1"/>
    </source>
</evidence>
<name>A0A1M4V737_9CLOT</name>
<dbReference type="Proteomes" id="UP000184423">
    <property type="component" value="Unassembled WGS sequence"/>
</dbReference>
<dbReference type="AlphaFoldDB" id="A0A1M4V737"/>
<evidence type="ECO:0000313" key="2">
    <source>
        <dbReference type="Proteomes" id="UP000184423"/>
    </source>
</evidence>
<dbReference type="EMBL" id="FQVG01000010">
    <property type="protein sequence ID" value="SHE64668.1"/>
    <property type="molecule type" value="Genomic_DNA"/>
</dbReference>
<reference evidence="2" key="1">
    <citation type="submission" date="2016-11" db="EMBL/GenBank/DDBJ databases">
        <authorList>
            <person name="Varghese N."/>
            <person name="Submissions S."/>
        </authorList>
    </citation>
    <scope>NUCLEOTIDE SEQUENCE [LARGE SCALE GENOMIC DNA]</scope>
    <source>
        <strain evidence="2">DSM 10124</strain>
    </source>
</reference>
<gene>
    <name evidence="1" type="ORF">SAMN02746091_00828</name>
</gene>
<protein>
    <recommendedName>
        <fullName evidence="3">DUF5615 domain-containing protein</fullName>
    </recommendedName>
</protein>
<dbReference type="RefSeq" id="WP_159431453.1">
    <property type="nucleotide sequence ID" value="NZ_FQVG01000010.1"/>
</dbReference>
<proteinExistence type="predicted"/>
<accession>A0A1M4V737</accession>
<sequence length="49" mass="5386">MTKIAVDSNLKVIKDALEKNGINFTVIPNKNAGQIKPSDFDILIISDEN</sequence>
<organism evidence="1 2">
    <name type="scientific">Caloramator proteoclasticus DSM 10124</name>
    <dbReference type="NCBI Taxonomy" id="1121262"/>
    <lineage>
        <taxon>Bacteria</taxon>
        <taxon>Bacillati</taxon>
        <taxon>Bacillota</taxon>
        <taxon>Clostridia</taxon>
        <taxon>Eubacteriales</taxon>
        <taxon>Clostridiaceae</taxon>
        <taxon>Caloramator</taxon>
    </lineage>
</organism>